<keyword evidence="1" id="KW-0175">Coiled coil</keyword>
<reference evidence="2 3" key="1">
    <citation type="journal article" date="2021" name="bioRxiv">
        <title>Unique metabolic strategies in Hadean analogues reveal hints for primordial physiology.</title>
        <authorList>
            <person name="Nobu M.K."/>
            <person name="Nakai R."/>
            <person name="Tamazawa S."/>
            <person name="Mori H."/>
            <person name="Toyoda A."/>
            <person name="Ijiri A."/>
            <person name="Suzuki S."/>
            <person name="Kurokawa K."/>
            <person name="Kamagata Y."/>
            <person name="Tamaki H."/>
        </authorList>
    </citation>
    <scope>NUCLEOTIDE SEQUENCE [LARGE SCALE GENOMIC DNA]</scope>
    <source>
        <strain evidence="2">BS525</strain>
    </source>
</reference>
<protein>
    <submittedName>
        <fullName evidence="2">Uncharacterized protein</fullName>
    </submittedName>
</protein>
<name>A0A9E2BMB0_PSYF1</name>
<evidence type="ECO:0000256" key="1">
    <source>
        <dbReference type="SAM" id="Coils"/>
    </source>
</evidence>
<gene>
    <name evidence="2" type="ORF">DDT42_01487</name>
</gene>
<sequence length="224" mass="25864">MAASVVDQESLNLAIPELAKLGVRVPEEFRIFSKEGEEWFKRKAIFSDSFLRANTLDLEERKLESLENNRQAVNERANIAEHRKDEKLQLDREKLKQGRKLQTTSEKDFGININFMKEEYENFADAPKEVQEAAANDVYSLAVKYLQDNPSITQPEAIRLAQKKIASYITDDGKYELETPNIVERVHSDRVIEEPKTKFVEGKVYQDANGNRAKYVKGNWIPQK</sequence>
<comment type="caution">
    <text evidence="2">The sequence shown here is derived from an EMBL/GenBank/DDBJ whole genome shotgun (WGS) entry which is preliminary data.</text>
</comment>
<evidence type="ECO:0000313" key="2">
    <source>
        <dbReference type="EMBL" id="MBT9145614.1"/>
    </source>
</evidence>
<dbReference type="Proteomes" id="UP000811545">
    <property type="component" value="Unassembled WGS sequence"/>
</dbReference>
<feature type="coiled-coil region" evidence="1">
    <location>
        <begin position="56"/>
        <end position="83"/>
    </location>
</feature>
<organism evidence="2 3">
    <name type="scientific">Psychracetigena formicireducens</name>
    <dbReference type="NCBI Taxonomy" id="2986056"/>
    <lineage>
        <taxon>Bacteria</taxon>
        <taxon>Bacillati</taxon>
        <taxon>Candidatus Lithacetigenota</taxon>
        <taxon>Candidatus Psychracetigena</taxon>
    </lineage>
</organism>
<evidence type="ECO:0000313" key="3">
    <source>
        <dbReference type="Proteomes" id="UP000811545"/>
    </source>
</evidence>
<accession>A0A9E2BMB0</accession>
<dbReference type="AlphaFoldDB" id="A0A9E2BMB0"/>
<dbReference type="EMBL" id="QLTW01000128">
    <property type="protein sequence ID" value="MBT9145614.1"/>
    <property type="molecule type" value="Genomic_DNA"/>
</dbReference>
<proteinExistence type="predicted"/>